<dbReference type="InterPro" id="IPR036390">
    <property type="entry name" value="WH_DNA-bd_sf"/>
</dbReference>
<keyword evidence="6" id="KW-1185">Reference proteome</keyword>
<keyword evidence="1" id="KW-0805">Transcription regulation</keyword>
<dbReference type="EMBL" id="OCNJ01000007">
    <property type="protein sequence ID" value="SOD98243.1"/>
    <property type="molecule type" value="Genomic_DNA"/>
</dbReference>
<protein>
    <submittedName>
        <fullName evidence="5">DNA-binding transcriptional regulator, GntR family</fullName>
    </submittedName>
</protein>
<dbReference type="PROSITE" id="PS50949">
    <property type="entry name" value="HTH_GNTR"/>
    <property type="match status" value="1"/>
</dbReference>
<dbReference type="InterPro" id="IPR036388">
    <property type="entry name" value="WH-like_DNA-bd_sf"/>
</dbReference>
<gene>
    <name evidence="5" type="ORF">SAMN05421508_107264</name>
</gene>
<dbReference type="PANTHER" id="PTHR43537">
    <property type="entry name" value="TRANSCRIPTIONAL REGULATOR, GNTR FAMILY"/>
    <property type="match status" value="1"/>
</dbReference>
<dbReference type="CDD" id="cd07377">
    <property type="entry name" value="WHTH_GntR"/>
    <property type="match status" value="1"/>
</dbReference>
<dbReference type="SUPFAM" id="SSF48008">
    <property type="entry name" value="GntR ligand-binding domain-like"/>
    <property type="match status" value="1"/>
</dbReference>
<dbReference type="Gene3D" id="1.20.120.530">
    <property type="entry name" value="GntR ligand-binding domain-like"/>
    <property type="match status" value="1"/>
</dbReference>
<dbReference type="Pfam" id="PF07729">
    <property type="entry name" value="FCD"/>
    <property type="match status" value="1"/>
</dbReference>
<dbReference type="RefSeq" id="WP_176525227.1">
    <property type="nucleotide sequence ID" value="NZ_OCNJ01000007.1"/>
</dbReference>
<dbReference type="InterPro" id="IPR008920">
    <property type="entry name" value="TF_FadR/GntR_C"/>
</dbReference>
<dbReference type="GO" id="GO:0003677">
    <property type="term" value="F:DNA binding"/>
    <property type="evidence" value="ECO:0007669"/>
    <property type="project" value="UniProtKB-KW"/>
</dbReference>
<keyword evidence="3" id="KW-0804">Transcription</keyword>
<dbReference type="Proteomes" id="UP000219621">
    <property type="component" value="Unassembled WGS sequence"/>
</dbReference>
<accession>A0A286GRT0</accession>
<dbReference type="Gene3D" id="1.10.10.10">
    <property type="entry name" value="Winged helix-like DNA-binding domain superfamily/Winged helix DNA-binding domain"/>
    <property type="match status" value="1"/>
</dbReference>
<reference evidence="5 6" key="1">
    <citation type="submission" date="2017-09" db="EMBL/GenBank/DDBJ databases">
        <authorList>
            <person name="Ehlers B."/>
            <person name="Leendertz F.H."/>
        </authorList>
    </citation>
    <scope>NUCLEOTIDE SEQUENCE [LARGE SCALE GENOMIC DNA]</scope>
    <source>
        <strain evidence="5 6">USBA 140</strain>
    </source>
</reference>
<evidence type="ECO:0000259" key="4">
    <source>
        <dbReference type="PROSITE" id="PS50949"/>
    </source>
</evidence>
<dbReference type="SUPFAM" id="SSF46785">
    <property type="entry name" value="Winged helix' DNA-binding domain"/>
    <property type="match status" value="1"/>
</dbReference>
<dbReference type="Pfam" id="PF00392">
    <property type="entry name" value="GntR"/>
    <property type="match status" value="1"/>
</dbReference>
<dbReference type="PRINTS" id="PR00035">
    <property type="entry name" value="HTHGNTR"/>
</dbReference>
<evidence type="ECO:0000313" key="6">
    <source>
        <dbReference type="Proteomes" id="UP000219621"/>
    </source>
</evidence>
<dbReference type="PANTHER" id="PTHR43537:SF24">
    <property type="entry name" value="GLUCONATE OPERON TRANSCRIPTIONAL REPRESSOR"/>
    <property type="match status" value="1"/>
</dbReference>
<evidence type="ECO:0000256" key="3">
    <source>
        <dbReference type="ARBA" id="ARBA00023163"/>
    </source>
</evidence>
<feature type="domain" description="HTH gntR-type" evidence="4">
    <location>
        <begin position="15"/>
        <end position="82"/>
    </location>
</feature>
<dbReference type="InterPro" id="IPR011711">
    <property type="entry name" value="GntR_C"/>
</dbReference>
<dbReference type="AlphaFoldDB" id="A0A286GRT0"/>
<name>A0A286GRT0_9PROT</name>
<keyword evidence="2 5" id="KW-0238">DNA-binding</keyword>
<evidence type="ECO:0000313" key="5">
    <source>
        <dbReference type="EMBL" id="SOD98243.1"/>
    </source>
</evidence>
<evidence type="ECO:0000256" key="2">
    <source>
        <dbReference type="ARBA" id="ARBA00023125"/>
    </source>
</evidence>
<dbReference type="InterPro" id="IPR000524">
    <property type="entry name" value="Tscrpt_reg_HTH_GntR"/>
</dbReference>
<dbReference type="GO" id="GO:0003700">
    <property type="term" value="F:DNA-binding transcription factor activity"/>
    <property type="evidence" value="ECO:0007669"/>
    <property type="project" value="InterPro"/>
</dbReference>
<dbReference type="SMART" id="SM00345">
    <property type="entry name" value="HTH_GNTR"/>
    <property type="match status" value="1"/>
</dbReference>
<evidence type="ECO:0000256" key="1">
    <source>
        <dbReference type="ARBA" id="ARBA00023015"/>
    </source>
</evidence>
<dbReference type="SMART" id="SM00895">
    <property type="entry name" value="FCD"/>
    <property type="match status" value="1"/>
</dbReference>
<organism evidence="5 6">
    <name type="scientific">Caenispirillum bisanense</name>
    <dbReference type="NCBI Taxonomy" id="414052"/>
    <lineage>
        <taxon>Bacteria</taxon>
        <taxon>Pseudomonadati</taxon>
        <taxon>Pseudomonadota</taxon>
        <taxon>Alphaproteobacteria</taxon>
        <taxon>Rhodospirillales</taxon>
        <taxon>Novispirillaceae</taxon>
        <taxon>Caenispirillum</taxon>
    </lineage>
</organism>
<sequence length="235" mass="25852">MTVPDPSPPPADGGERAADRAYKLIREGILRQHWSGGEHLREHDLAAFTGVSRTPVRDALRRLAAEGLVELTPNAGARIWEWTTEELDDIFDLRSLMEGHAANLAAARIGAEQLAELDELCDRMEAVVEGSGDSQLALAELSPLNERFHGVILEASGSRRLRLALRQVIQVPLVMRTFAVYSAAELRRSMSHHREIAEALAAHDGVWAESVMRSHLHAGHAVMTRGRANIDRAAE</sequence>
<proteinExistence type="predicted"/>